<dbReference type="EMBL" id="JQFK01000562">
    <property type="protein sequence ID" value="KGK35525.1"/>
    <property type="molecule type" value="Genomic_DNA"/>
</dbReference>
<sequence length="27" mass="2915">MVTGIVTHVGPPFWVAHHSIVNDASDQ</sequence>
<dbReference type="AlphaFoldDB" id="A0A099NSH0"/>
<accession>A0A099NSH0</accession>
<proteinExistence type="predicted"/>
<organism evidence="1 2">
    <name type="scientific">Pichia kudriavzevii</name>
    <name type="common">Yeast</name>
    <name type="synonym">Issatchenkia orientalis</name>
    <dbReference type="NCBI Taxonomy" id="4909"/>
    <lineage>
        <taxon>Eukaryota</taxon>
        <taxon>Fungi</taxon>
        <taxon>Dikarya</taxon>
        <taxon>Ascomycota</taxon>
        <taxon>Saccharomycotina</taxon>
        <taxon>Pichiomycetes</taxon>
        <taxon>Pichiales</taxon>
        <taxon>Pichiaceae</taxon>
        <taxon>Pichia</taxon>
    </lineage>
</organism>
<protein>
    <submittedName>
        <fullName evidence="1">Uncharacterized protein</fullName>
    </submittedName>
</protein>
<comment type="caution">
    <text evidence="1">The sequence shown here is derived from an EMBL/GenBank/DDBJ whole genome shotgun (WGS) entry which is preliminary data.</text>
</comment>
<reference evidence="2" key="1">
    <citation type="journal article" date="2014" name="Microb. Cell Fact.">
        <title>Exploiting Issatchenkia orientalis SD108 for succinic acid production.</title>
        <authorList>
            <person name="Xiao H."/>
            <person name="Shao Z."/>
            <person name="Jiang Y."/>
            <person name="Dole S."/>
            <person name="Zhao H."/>
        </authorList>
    </citation>
    <scope>NUCLEOTIDE SEQUENCE [LARGE SCALE GENOMIC DNA]</scope>
    <source>
        <strain evidence="2">SD108</strain>
    </source>
</reference>
<evidence type="ECO:0000313" key="1">
    <source>
        <dbReference type="EMBL" id="KGK35525.1"/>
    </source>
</evidence>
<name>A0A099NSH0_PICKU</name>
<gene>
    <name evidence="1" type="ORF">JL09_g5325</name>
</gene>
<dbReference type="HOGENOM" id="CLU_3415226_0_0_1"/>
<dbReference type="Proteomes" id="UP000029867">
    <property type="component" value="Unassembled WGS sequence"/>
</dbReference>
<evidence type="ECO:0000313" key="2">
    <source>
        <dbReference type="Proteomes" id="UP000029867"/>
    </source>
</evidence>